<keyword evidence="2" id="KW-1133">Transmembrane helix</keyword>
<keyword evidence="2" id="KW-0812">Transmembrane</keyword>
<sequence>MSRSEADGRGYHCPTVTEQSTRSDARARPTPALTRKRHVGAAGVAAGLAAAAIAVGYAFQGSLMTLPDGTTIAGVKVGGLSTTAAVALLEEKSAAVASIPVTFTARDHSWKIAPEQLGVRVDWQEAVDRAKSRAGGVAILRGFRRIQLKFAPLHLSASPESYEPAVEYEVSLIASTIDKPHRDPRLVRRGLLIREIPGESGVVLDRDQSASLIVGALAGFVRETVSLPVRTDQPALIDDKLVRTRLLAERILSGPVVLRLGRQRIVVTPNQLAPMLQLPARARGDIVLGGEAGDAFFAKLAKRIGSTARDAGFAAEGNRVRLVPSRAGVGLDVAKSAEALLKAAERGTNRVVRLAVGRVQPTRTTAEAKAMGITGVVGTYETTFGGVPNRIHNVELVSHLVDNKLIEPGATFSFNDTTGERTAAKGFLEAPVIINGEVQTGLGGGVCQVSTTVFNAAYEAGLPITARTNHAIYISHYPLGRDATVDYPSTDLKFVNDTGHWLLLRTFVTSSSLVATLYGTPQHRKVETATLPLRWVGPPPVKKTIDRALRPGEKVVDDPGVPAQATSVTRTVFAPDGTELSQGTWVSNYRAVAKLVRIGPKKKGAATTGAATAATTTTQQ</sequence>
<feature type="transmembrane region" description="Helical" evidence="2">
    <location>
        <begin position="38"/>
        <end position="59"/>
    </location>
</feature>
<dbReference type="PANTHER" id="PTHR35788">
    <property type="entry name" value="EXPORTED PROTEIN-RELATED"/>
    <property type="match status" value="1"/>
</dbReference>
<feature type="compositionally biased region" description="Basic and acidic residues" evidence="1">
    <location>
        <begin position="1"/>
        <end position="10"/>
    </location>
</feature>
<evidence type="ECO:0000256" key="2">
    <source>
        <dbReference type="SAM" id="Phobius"/>
    </source>
</evidence>
<dbReference type="AlphaFoldDB" id="A0A6J6NT36"/>
<reference evidence="4" key="1">
    <citation type="submission" date="2020-05" db="EMBL/GenBank/DDBJ databases">
        <authorList>
            <person name="Chiriac C."/>
            <person name="Salcher M."/>
            <person name="Ghai R."/>
            <person name="Kavagutti S V."/>
        </authorList>
    </citation>
    <scope>NUCLEOTIDE SEQUENCE</scope>
</reference>
<dbReference type="EMBL" id="CAEZXP010000001">
    <property type="protein sequence ID" value="CAB4687888.1"/>
    <property type="molecule type" value="Genomic_DNA"/>
</dbReference>
<feature type="domain" description="YoaR-like putative peptidoglycan binding" evidence="3">
    <location>
        <begin position="110"/>
        <end position="218"/>
    </location>
</feature>
<protein>
    <submittedName>
        <fullName evidence="4">Unannotated protein</fullName>
    </submittedName>
</protein>
<proteinExistence type="predicted"/>
<dbReference type="InterPro" id="IPR007391">
    <property type="entry name" value="Vancomycin_resist_VanW"/>
</dbReference>
<feature type="domain" description="YoaR-like putative peptidoglycan binding" evidence="3">
    <location>
        <begin position="295"/>
        <end position="352"/>
    </location>
</feature>
<feature type="region of interest" description="Disordered" evidence="1">
    <location>
        <begin position="1"/>
        <end position="34"/>
    </location>
</feature>
<gene>
    <name evidence="4" type="ORF">UFOPK2399_00488</name>
</gene>
<evidence type="ECO:0000256" key="1">
    <source>
        <dbReference type="SAM" id="MobiDB-lite"/>
    </source>
</evidence>
<dbReference type="Pfam" id="PF12229">
    <property type="entry name" value="PG_binding_4"/>
    <property type="match status" value="2"/>
</dbReference>
<dbReference type="Pfam" id="PF04294">
    <property type="entry name" value="VanW"/>
    <property type="match status" value="1"/>
</dbReference>
<dbReference type="InterPro" id="IPR052913">
    <property type="entry name" value="Glycopeptide_resist_protein"/>
</dbReference>
<evidence type="ECO:0000313" key="4">
    <source>
        <dbReference type="EMBL" id="CAB4687888.1"/>
    </source>
</evidence>
<dbReference type="PANTHER" id="PTHR35788:SF1">
    <property type="entry name" value="EXPORTED PROTEIN"/>
    <property type="match status" value="1"/>
</dbReference>
<keyword evidence="2" id="KW-0472">Membrane</keyword>
<organism evidence="4">
    <name type="scientific">freshwater metagenome</name>
    <dbReference type="NCBI Taxonomy" id="449393"/>
    <lineage>
        <taxon>unclassified sequences</taxon>
        <taxon>metagenomes</taxon>
        <taxon>ecological metagenomes</taxon>
    </lineage>
</organism>
<name>A0A6J6NT36_9ZZZZ</name>
<accession>A0A6J6NT36</accession>
<dbReference type="InterPro" id="IPR022029">
    <property type="entry name" value="YoaR-like_PG-bd"/>
</dbReference>
<evidence type="ECO:0000259" key="3">
    <source>
        <dbReference type="Pfam" id="PF12229"/>
    </source>
</evidence>